<reference evidence="1 2" key="1">
    <citation type="submission" date="2019-06" db="EMBL/GenBank/DDBJ databases">
        <title>Sequencing the genomes of 1000 actinobacteria strains.</title>
        <authorList>
            <person name="Klenk H.-P."/>
        </authorList>
    </citation>
    <scope>NUCLEOTIDE SEQUENCE [LARGE SCALE GENOMIC DNA]</scope>
    <source>
        <strain evidence="1 2">DSM 45885</strain>
    </source>
</reference>
<protein>
    <submittedName>
        <fullName evidence="1">Uncharacterized protein</fullName>
    </submittedName>
</protein>
<organism evidence="1 2">
    <name type="scientific">Micromonospora taraxaci</name>
    <dbReference type="NCBI Taxonomy" id="1316803"/>
    <lineage>
        <taxon>Bacteria</taxon>
        <taxon>Bacillati</taxon>
        <taxon>Actinomycetota</taxon>
        <taxon>Actinomycetes</taxon>
        <taxon>Micromonosporales</taxon>
        <taxon>Micromonosporaceae</taxon>
        <taxon>Micromonospora</taxon>
    </lineage>
</organism>
<evidence type="ECO:0000313" key="2">
    <source>
        <dbReference type="Proteomes" id="UP000317685"/>
    </source>
</evidence>
<accession>A0A561W562</accession>
<keyword evidence="2" id="KW-1185">Reference proteome</keyword>
<evidence type="ECO:0000313" key="1">
    <source>
        <dbReference type="EMBL" id="TWG18999.1"/>
    </source>
</evidence>
<gene>
    <name evidence="1" type="ORF">FHU34_114374</name>
</gene>
<dbReference type="AlphaFoldDB" id="A0A561W562"/>
<name>A0A561W562_9ACTN</name>
<dbReference type="EMBL" id="VIWZ01000001">
    <property type="protein sequence ID" value="TWG18999.1"/>
    <property type="molecule type" value="Genomic_DNA"/>
</dbReference>
<comment type="caution">
    <text evidence="1">The sequence shown here is derived from an EMBL/GenBank/DDBJ whole genome shotgun (WGS) entry which is preliminary data.</text>
</comment>
<sequence>MDWRHKDDGEIIFSADRPIRRTADGHSLNVRR</sequence>
<proteinExistence type="predicted"/>
<dbReference type="Proteomes" id="UP000317685">
    <property type="component" value="Unassembled WGS sequence"/>
</dbReference>